<feature type="region of interest" description="Disordered" evidence="1">
    <location>
        <begin position="290"/>
        <end position="318"/>
    </location>
</feature>
<evidence type="ECO:0000313" key="2">
    <source>
        <dbReference type="EMBL" id="CAF1929647.1"/>
    </source>
</evidence>
<feature type="compositionally biased region" description="Polar residues" evidence="1">
    <location>
        <begin position="640"/>
        <end position="655"/>
    </location>
</feature>
<organism evidence="2 3">
    <name type="scientific">Rotaria magnacalcarata</name>
    <dbReference type="NCBI Taxonomy" id="392030"/>
    <lineage>
        <taxon>Eukaryota</taxon>
        <taxon>Metazoa</taxon>
        <taxon>Spiralia</taxon>
        <taxon>Gnathifera</taxon>
        <taxon>Rotifera</taxon>
        <taxon>Eurotatoria</taxon>
        <taxon>Bdelloidea</taxon>
        <taxon>Philodinida</taxon>
        <taxon>Philodinidae</taxon>
        <taxon>Rotaria</taxon>
    </lineage>
</organism>
<reference evidence="2" key="1">
    <citation type="submission" date="2021-02" db="EMBL/GenBank/DDBJ databases">
        <authorList>
            <person name="Nowell W R."/>
        </authorList>
    </citation>
    <scope>NUCLEOTIDE SEQUENCE</scope>
</reference>
<evidence type="ECO:0000313" key="3">
    <source>
        <dbReference type="Proteomes" id="UP000663824"/>
    </source>
</evidence>
<dbReference type="AlphaFoldDB" id="A0A816L6D6"/>
<comment type="caution">
    <text evidence="2">The sequence shown here is derived from an EMBL/GenBank/DDBJ whole genome shotgun (WGS) entry which is preliminary data.</text>
</comment>
<dbReference type="EMBL" id="CAJNRE010000641">
    <property type="protein sequence ID" value="CAF1929647.1"/>
    <property type="molecule type" value="Genomic_DNA"/>
</dbReference>
<name>A0A816L6D6_9BILA</name>
<sequence>MLLCFSHSYHSRRVRQQQSASNFMTRNIEKQKTFTSYPSSMHHIFSPPLKLCMLRTIRCRIQPNIEHNNHSTIPLSMAMFKDPYVACSLNQSQYNVETLRYKCMSSIIHKKKHPSLIAIDIGNNEPLQEPTIFRHVNQSTNFDFPIDQLKLNNKIYLSRHSLVKLNSSYSCVSISSRCDQHHHHHYRRNRIFRCLSLFTSSIHKRKNDSIVFSQRSLHNTNHWNDLISNQRLLSEYSPRNINSITYESSSSNDTTINISKSNSDILTPTNKNIDKTWRLQIQDHLNKDGSRHAVIHKGSESSVSERRKKKHAKRSEEKKRKIEEKIYNANQRWQKYSTIDYELVLFISRYYDQLPLCSNCRNYFVTNQTQFLADDPRASYDYAAEAVLLSSSNKTLTMKKAAKARLIKDYDKQTNMIFNLCDTCLVKCEQIRNELKQINSTKKISNETNSPYSEIMNIKKSYLQQPIGSPYSPNISNVNNHLFSPSTSPMMSPSTWSTDLNHQQQVTSISSENRITDLNEIYMNNIIQYHQINLRQLYQQSQNIISAQQYQEDHSLAMDQQKLHHELQSCIRQMQYHYLEILHLQYPGCSLSFPYAPLYDPKYLSYRFQEDKDRDDSVLESSSSTNGQQYDYRSNVNIEVDSNTTSKSSGTNVDNYYTDKNDRNEPMLDDRLTIETCHGLVEYYNAPLDDFIRGLEVLKCLSIFNRYPS</sequence>
<feature type="region of interest" description="Disordered" evidence="1">
    <location>
        <begin position="640"/>
        <end position="664"/>
    </location>
</feature>
<dbReference type="Proteomes" id="UP000663824">
    <property type="component" value="Unassembled WGS sequence"/>
</dbReference>
<feature type="compositionally biased region" description="Basic and acidic residues" evidence="1">
    <location>
        <begin position="290"/>
        <end position="305"/>
    </location>
</feature>
<proteinExistence type="predicted"/>
<protein>
    <submittedName>
        <fullName evidence="2">Uncharacterized protein</fullName>
    </submittedName>
</protein>
<gene>
    <name evidence="2" type="ORF">MBJ925_LOCUS3973</name>
</gene>
<evidence type="ECO:0000256" key="1">
    <source>
        <dbReference type="SAM" id="MobiDB-lite"/>
    </source>
</evidence>
<accession>A0A816L6D6</accession>